<organism evidence="1">
    <name type="scientific">Trepomonas sp. PC1</name>
    <dbReference type="NCBI Taxonomy" id="1076344"/>
    <lineage>
        <taxon>Eukaryota</taxon>
        <taxon>Metamonada</taxon>
        <taxon>Diplomonadida</taxon>
        <taxon>Hexamitidae</taxon>
        <taxon>Hexamitinae</taxon>
        <taxon>Trepomonas</taxon>
    </lineage>
</organism>
<protein>
    <submittedName>
        <fullName evidence="1">Uncharacterized protein</fullName>
    </submittedName>
</protein>
<name>A0A146JW76_9EUKA</name>
<evidence type="ECO:0000313" key="1">
    <source>
        <dbReference type="EMBL" id="JAP88820.1"/>
    </source>
</evidence>
<gene>
    <name evidence="1" type="ORF">TPC1_31685</name>
</gene>
<proteinExistence type="predicted"/>
<sequence length="327" mass="38674">KQPLKAFERTVSRANRADQQKLLQLKLTDLIKIRSCQTLKHNTSTWQRQLSSQQVIRAETLRLLQPPKSVSCRDKNQITENLHHLTKSCLKNQWVINGQQFSKLDEFERMNIQQGFVSKVTEHQIQHNDYPLKINQFVLIKANGDVYFYDQLDVQVLIQPQQLQFLFNLHQQQRDKVLNMQSITESQLQNIVQKYSTDIQVFQKLKYNIAKQIKLCISLFKGLLVKTKCTLSYEIFTFSFEISNSIQLFLIDIQKSNFSSINQFQTQMFENLLNQALQITVDQQFGFDKPKNAENKWVVGMKKWVIVWQVQFVQYTDMHLQQIFHIV</sequence>
<dbReference type="AlphaFoldDB" id="A0A146JW76"/>
<accession>A0A146JW76</accession>
<reference evidence="1" key="1">
    <citation type="submission" date="2015-07" db="EMBL/GenBank/DDBJ databases">
        <title>Adaptation to a free-living lifestyle via gene acquisitions in the diplomonad Trepomonas sp. PC1.</title>
        <authorList>
            <person name="Xu F."/>
            <person name="Jerlstrom-Hultqvist J."/>
            <person name="Kolisko M."/>
            <person name="Simpson A.G.B."/>
            <person name="Roger A.J."/>
            <person name="Svard S.G."/>
            <person name="Andersson J.O."/>
        </authorList>
    </citation>
    <scope>NUCLEOTIDE SEQUENCE</scope>
    <source>
        <strain evidence="1">PC1</strain>
    </source>
</reference>
<feature type="non-terminal residue" evidence="1">
    <location>
        <position position="1"/>
    </location>
</feature>
<dbReference type="EMBL" id="GDID01007786">
    <property type="protein sequence ID" value="JAP88820.1"/>
    <property type="molecule type" value="Transcribed_RNA"/>
</dbReference>
<feature type="non-terminal residue" evidence="1">
    <location>
        <position position="327"/>
    </location>
</feature>